<dbReference type="InterPro" id="IPR017984">
    <property type="entry name" value="Chromo_dom_subgr"/>
</dbReference>
<dbReference type="SMART" id="SM00298">
    <property type="entry name" value="CHROMO"/>
    <property type="match status" value="1"/>
</dbReference>
<proteinExistence type="predicted"/>
<gene>
    <name evidence="5" type="ORF">Taro_030720</name>
</gene>
<feature type="compositionally biased region" description="Basic and acidic residues" evidence="3">
    <location>
        <begin position="245"/>
        <end position="260"/>
    </location>
</feature>
<feature type="region of interest" description="Disordered" evidence="3">
    <location>
        <begin position="1"/>
        <end position="101"/>
    </location>
</feature>
<organism evidence="5 6">
    <name type="scientific">Colocasia esculenta</name>
    <name type="common">Wild taro</name>
    <name type="synonym">Arum esculentum</name>
    <dbReference type="NCBI Taxonomy" id="4460"/>
    <lineage>
        <taxon>Eukaryota</taxon>
        <taxon>Viridiplantae</taxon>
        <taxon>Streptophyta</taxon>
        <taxon>Embryophyta</taxon>
        <taxon>Tracheophyta</taxon>
        <taxon>Spermatophyta</taxon>
        <taxon>Magnoliopsida</taxon>
        <taxon>Liliopsida</taxon>
        <taxon>Araceae</taxon>
        <taxon>Aroideae</taxon>
        <taxon>Colocasieae</taxon>
        <taxon>Colocasia</taxon>
    </lineage>
</organism>
<dbReference type="Proteomes" id="UP000652761">
    <property type="component" value="Unassembled WGS sequence"/>
</dbReference>
<comment type="subcellular location">
    <subcellularLocation>
        <location evidence="1">Nucleus</location>
    </subcellularLocation>
</comment>
<dbReference type="PANTHER" id="PTHR47240:SF2">
    <property type="entry name" value="CHROMO DOMAIN-CONTAINING PROTEIN LHP1"/>
    <property type="match status" value="1"/>
</dbReference>
<feature type="compositionally biased region" description="Basic residues" evidence="3">
    <location>
        <begin position="156"/>
        <end position="165"/>
    </location>
</feature>
<feature type="compositionally biased region" description="Basic and acidic residues" evidence="3">
    <location>
        <begin position="57"/>
        <end position="67"/>
    </location>
</feature>
<dbReference type="InterPro" id="IPR000953">
    <property type="entry name" value="Chromo/chromo_shadow_dom"/>
</dbReference>
<dbReference type="Pfam" id="PF00385">
    <property type="entry name" value="Chromo"/>
    <property type="match status" value="1"/>
</dbReference>
<dbReference type="SUPFAM" id="SSF54160">
    <property type="entry name" value="Chromo domain-like"/>
    <property type="match status" value="1"/>
</dbReference>
<dbReference type="GO" id="GO:0031507">
    <property type="term" value="P:heterochromatin formation"/>
    <property type="evidence" value="ECO:0007669"/>
    <property type="project" value="InterPro"/>
</dbReference>
<keyword evidence="6" id="KW-1185">Reference proteome</keyword>
<dbReference type="InterPro" id="IPR023779">
    <property type="entry name" value="Chromodomain_CS"/>
</dbReference>
<dbReference type="AlphaFoldDB" id="A0A843VSN2"/>
<evidence type="ECO:0000256" key="3">
    <source>
        <dbReference type="SAM" id="MobiDB-lite"/>
    </source>
</evidence>
<name>A0A843VSN2_COLES</name>
<dbReference type="GO" id="GO:0005634">
    <property type="term" value="C:nucleus"/>
    <property type="evidence" value="ECO:0007669"/>
    <property type="project" value="UniProtKB-SubCell"/>
</dbReference>
<dbReference type="Gene3D" id="2.40.50.40">
    <property type="match status" value="1"/>
</dbReference>
<accession>A0A843VSN2</accession>
<dbReference type="InterPro" id="IPR023780">
    <property type="entry name" value="Chromo_domain"/>
</dbReference>
<protein>
    <recommendedName>
        <fullName evidence="4">Chromo domain-containing protein</fullName>
    </recommendedName>
</protein>
<evidence type="ECO:0000256" key="1">
    <source>
        <dbReference type="ARBA" id="ARBA00004123"/>
    </source>
</evidence>
<comment type="caution">
    <text evidence="5">The sequence shown here is derived from an EMBL/GenBank/DDBJ whole genome shotgun (WGS) entry which is preliminary data.</text>
</comment>
<dbReference type="PANTHER" id="PTHR47240">
    <property type="entry name" value="CHROMO DOMAIN-CONTAINING PROTEIN LHP1"/>
    <property type="match status" value="1"/>
</dbReference>
<feature type="region of interest" description="Disordered" evidence="3">
    <location>
        <begin position="336"/>
        <end position="364"/>
    </location>
</feature>
<dbReference type="OrthoDB" id="1918685at2759"/>
<feature type="region of interest" description="Disordered" evidence="3">
    <location>
        <begin position="226"/>
        <end position="278"/>
    </location>
</feature>
<evidence type="ECO:0000259" key="4">
    <source>
        <dbReference type="PROSITE" id="PS50013"/>
    </source>
</evidence>
<dbReference type="PRINTS" id="PR00504">
    <property type="entry name" value="CHROMODOMAIN"/>
</dbReference>
<evidence type="ECO:0000313" key="6">
    <source>
        <dbReference type="Proteomes" id="UP000652761"/>
    </source>
</evidence>
<feature type="region of interest" description="Disordered" evidence="3">
    <location>
        <begin position="151"/>
        <end position="190"/>
    </location>
</feature>
<dbReference type="CDD" id="cd00024">
    <property type="entry name" value="CD_CSD"/>
    <property type="match status" value="1"/>
</dbReference>
<dbReference type="PROSITE" id="PS00598">
    <property type="entry name" value="CHROMO_1"/>
    <property type="match status" value="1"/>
</dbReference>
<keyword evidence="2" id="KW-0539">Nucleus</keyword>
<dbReference type="InterPro" id="IPR016197">
    <property type="entry name" value="Chromo-like_dom_sf"/>
</dbReference>
<reference evidence="5" key="1">
    <citation type="submission" date="2017-07" db="EMBL/GenBank/DDBJ databases">
        <title>Taro Niue Genome Assembly and Annotation.</title>
        <authorList>
            <person name="Atibalentja N."/>
            <person name="Keating K."/>
            <person name="Fields C.J."/>
        </authorList>
    </citation>
    <scope>NUCLEOTIDE SEQUENCE</scope>
    <source>
        <strain evidence="5">Niue_2</strain>
        <tissue evidence="5">Leaf</tissue>
    </source>
</reference>
<feature type="compositionally biased region" description="Acidic residues" evidence="3">
    <location>
        <begin position="76"/>
        <end position="91"/>
    </location>
</feature>
<sequence>MKSGGDGGRKKGDGEAMADVGGKLLPDAEAPAPATGDGQADMHLESDGGAAGGTESDTGRDGLRAEEAAAAGAGEQEGEDTEGEEGDEGEGEGERPKLEDGFYEIEEIRKKRMRKGQLQYLIKWRGWPETANTWEPYENVQSCADIIEAFEERPSKITRKRKRKSSGSYPVTRKKRVSSSSKQGEDADISPLAKEKLKAAGSFVCNGVGEDGGSAETGGIVLAGEEDGCAGKRSVQVGNETSGDGTRHEEKVNQNDREPSVEPSDLGAKEEGAGPISVHLHPLEEDRLSKVEPLPPLQSANRFTGAKKRKSGCIRRFKQDSPVCGTDTQHLVTRSMYKSLEGGEKMGKDDADSMGDEAGDRYKLDGSKNPDVLVKILKAVSFSASISNDVQDVSVTFVALRFG</sequence>
<dbReference type="PROSITE" id="PS50013">
    <property type="entry name" value="CHROMO_2"/>
    <property type="match status" value="1"/>
</dbReference>
<evidence type="ECO:0000256" key="2">
    <source>
        <dbReference type="ARBA" id="ARBA00023242"/>
    </source>
</evidence>
<evidence type="ECO:0000313" key="5">
    <source>
        <dbReference type="EMBL" id="MQL98016.1"/>
    </source>
</evidence>
<feature type="domain" description="Chromo" evidence="4">
    <location>
        <begin position="103"/>
        <end position="162"/>
    </location>
</feature>
<dbReference type="EMBL" id="NMUH01002128">
    <property type="protein sequence ID" value="MQL98016.1"/>
    <property type="molecule type" value="Genomic_DNA"/>
</dbReference>
<feature type="compositionally biased region" description="Basic and acidic residues" evidence="3">
    <location>
        <begin position="341"/>
        <end position="351"/>
    </location>
</feature>
<dbReference type="InterPro" id="IPR044251">
    <property type="entry name" value="LHP1-like"/>
</dbReference>